<dbReference type="InterPro" id="IPR029026">
    <property type="entry name" value="tRNA_m1G_MTases_N"/>
</dbReference>
<dbReference type="HOGENOM" id="CLU_1414575_0_0_0"/>
<evidence type="ECO:0000313" key="3">
    <source>
        <dbReference type="Proteomes" id="UP000002881"/>
    </source>
</evidence>
<dbReference type="CDD" id="cd18085">
    <property type="entry name" value="TM1570-like"/>
    <property type="match status" value="1"/>
</dbReference>
<dbReference type="RefSeq" id="WP_014730173.1">
    <property type="nucleotide sequence ID" value="NC_017934.1"/>
</dbReference>
<proteinExistence type="predicted"/>
<dbReference type="KEGG" id="mpg:Theba_0288"/>
<name>I2F267_9BACT</name>
<organism evidence="2 3">
    <name type="scientific">Mesotoga prima MesG1.Ag.4.2</name>
    <dbReference type="NCBI Taxonomy" id="660470"/>
    <lineage>
        <taxon>Bacteria</taxon>
        <taxon>Thermotogati</taxon>
        <taxon>Thermotogota</taxon>
        <taxon>Thermotogae</taxon>
        <taxon>Kosmotogales</taxon>
        <taxon>Kosmotogaceae</taxon>
        <taxon>Mesotoga</taxon>
    </lineage>
</organism>
<gene>
    <name evidence="2" type="ORF">Theba_0288</name>
</gene>
<dbReference type="InterPro" id="IPR029028">
    <property type="entry name" value="Alpha/beta_knot_MTases"/>
</dbReference>
<dbReference type="SUPFAM" id="SSF75217">
    <property type="entry name" value="alpha/beta knot"/>
    <property type="match status" value="1"/>
</dbReference>
<dbReference type="EMBL" id="CP003532">
    <property type="protein sequence ID" value="AFK06020.1"/>
    <property type="molecule type" value="Genomic_DNA"/>
</dbReference>
<accession>I2F267</accession>
<evidence type="ECO:0000259" key="1">
    <source>
        <dbReference type="Pfam" id="PF09936"/>
    </source>
</evidence>
<dbReference type="STRING" id="660470.Theba_0288"/>
<dbReference type="GeneID" id="87106143"/>
<dbReference type="Gene3D" id="3.40.1280.10">
    <property type="match status" value="1"/>
</dbReference>
<dbReference type="AlphaFoldDB" id="I2F267"/>
<sequence length="205" mass="23437">MLNNIYLALIHYPVLGRHGNIVSSAVTNLDVHDISRTCRTYNVKGYFVVSNLPAQREIVDNVLNYWLEEFGREYNPSRSEALKVVERASYMEDVLEQIEEIEGQRPDLVFTSAKRGKDRITFDAMRRIIVKSEKPHLLLFGTSWGLPGEIEKICDYALEPLRANSDFNHLSVRAAVAIVLDRLIHEDTVEVRRDKDGSVHKISGK</sequence>
<dbReference type="Proteomes" id="UP000002881">
    <property type="component" value="Chromosome"/>
</dbReference>
<dbReference type="InterPro" id="IPR019230">
    <property type="entry name" value="RNA_MeTrfase_C_dom"/>
</dbReference>
<keyword evidence="3" id="KW-1185">Reference proteome</keyword>
<dbReference type="Pfam" id="PF09936">
    <property type="entry name" value="Methyltrn_RNA_4"/>
    <property type="match status" value="1"/>
</dbReference>
<dbReference type="eggNOG" id="COG4752">
    <property type="taxonomic scope" value="Bacteria"/>
</dbReference>
<feature type="domain" description="tRNA (guanine-N(1)-)-methyltransferase C-terminal" evidence="1">
    <location>
        <begin position="4"/>
        <end position="184"/>
    </location>
</feature>
<reference evidence="2 3" key="1">
    <citation type="journal article" date="2012" name="Genome Biol. Evol.">
        <title>Genome Sequence of the Mesophilic Thermotogales Bacterium Mesotoga prima MesG1.Ag.4.2 Reveals the Largest Thermotogales Genome To Date.</title>
        <authorList>
            <person name="Zhaxybayeva O."/>
            <person name="Swithers K.S."/>
            <person name="Foght J."/>
            <person name="Green A.G."/>
            <person name="Bruce D."/>
            <person name="Detter C."/>
            <person name="Han S."/>
            <person name="Teshima H."/>
            <person name="Han J."/>
            <person name="Woyke T."/>
            <person name="Pitluck S."/>
            <person name="Nolan M."/>
            <person name="Ivanova N."/>
            <person name="Pati A."/>
            <person name="Land M.L."/>
            <person name="Dlutek M."/>
            <person name="Doolittle W.F."/>
            <person name="Noll K.M."/>
            <person name="Nesbo C.L."/>
        </authorList>
    </citation>
    <scope>NUCLEOTIDE SEQUENCE [LARGE SCALE GENOMIC DNA]</scope>
    <source>
        <strain evidence="3">mesG1.Ag.4.2</strain>
    </source>
</reference>
<protein>
    <recommendedName>
        <fullName evidence="1">tRNA (guanine-N(1)-)-methyltransferase C-terminal domain-containing protein</fullName>
    </recommendedName>
</protein>
<evidence type="ECO:0000313" key="2">
    <source>
        <dbReference type="EMBL" id="AFK06020.1"/>
    </source>
</evidence>